<accession>A0A6C1EFN9</accession>
<reference evidence="1 2" key="1">
    <citation type="journal article" date="2019" name="BMC Genomics">
        <title>Chromosome level assembly and comparative genome analysis confirm lager-brewing yeasts originated from a single hybridization.</title>
        <authorList>
            <person name="Salazar A.N."/>
            <person name="Gorter de Vries A.R."/>
            <person name="van den Broek M."/>
            <person name="Brouwers N."/>
            <person name="de la Torre Cortes P."/>
            <person name="Kuijpers N.G.A."/>
            <person name="Daran J.G."/>
            <person name="Abeel T."/>
        </authorList>
    </citation>
    <scope>NUCLEOTIDE SEQUENCE [LARGE SCALE GENOMIC DNA]</scope>
    <source>
        <strain evidence="1 2">CBS 1483</strain>
    </source>
</reference>
<dbReference type="OrthoDB" id="4038005at2759"/>
<protein>
    <submittedName>
        <fullName evidence="1">Meiosis-specific telomere protein</fullName>
    </submittedName>
</protein>
<name>A0A6C1EFN9_SACPS</name>
<proteinExistence type="predicted"/>
<evidence type="ECO:0000313" key="1">
    <source>
        <dbReference type="EMBL" id="QID87889.1"/>
    </source>
</evidence>
<dbReference type="Proteomes" id="UP000501346">
    <property type="component" value="Chromosome SeXV-SeVIII"/>
</dbReference>
<keyword evidence="2" id="KW-1185">Reference proteome</keyword>
<gene>
    <name evidence="1" type="primary">NDJ1_2</name>
    <name evidence="1" type="ORF">GRS66_010583</name>
</gene>
<dbReference type="AlphaFoldDB" id="A0A6C1EFN9"/>
<evidence type="ECO:0000313" key="2">
    <source>
        <dbReference type="Proteomes" id="UP000501346"/>
    </source>
</evidence>
<sequence>MNGDNRLAGIRLQSMGSSTEKSIDFQEQKLQSLQEASECLLPEGFISKVSPPMFRDHKSYVFILYCLNHVDLVTDLQDSTKCHYPLQIFKDCKLGSLVQRDFAHYFQFSQHGENNDYSDIDTTLVNLANMRDPLNNSHLLKMTIVPRVCSFDKRNSKTYKLVLEYLNRFETVLTKFRPQKNFTKIYFNWLKLVESFTELVFRDLLIKWQQWLELTMNDTTVQLNIPFLLRKFVTQLWQKHFTFQSSMNSSVDSFTELLLSKNSISLLDLPQKTREYKLNFGLWFDCQNGILIFTNGIVRMSDEIIDERLKSFVRPAHVLVLEDHPSDEIVKKLVFFIFSAILQCFTDEILEC</sequence>
<organism evidence="1 2">
    <name type="scientific">Saccharomyces pastorianus</name>
    <name type="common">Lager yeast</name>
    <name type="synonym">Saccharomyces cerevisiae x Saccharomyces eubayanus</name>
    <dbReference type="NCBI Taxonomy" id="27292"/>
    <lineage>
        <taxon>Eukaryota</taxon>
        <taxon>Fungi</taxon>
        <taxon>Dikarya</taxon>
        <taxon>Ascomycota</taxon>
        <taxon>Saccharomycotina</taxon>
        <taxon>Saccharomycetes</taxon>
        <taxon>Saccharomycetales</taxon>
        <taxon>Saccharomycetaceae</taxon>
        <taxon>Saccharomyces</taxon>
    </lineage>
</organism>
<dbReference type="EMBL" id="CP049012">
    <property type="protein sequence ID" value="QID87889.1"/>
    <property type="molecule type" value="Genomic_DNA"/>
</dbReference>